<evidence type="ECO:0000313" key="2">
    <source>
        <dbReference type="EMBL" id="QEI03418.1"/>
    </source>
</evidence>
<evidence type="ECO:0000256" key="1">
    <source>
        <dbReference type="SAM" id="MobiDB-lite"/>
    </source>
</evidence>
<name>A0A6B7KPJ7_9ABAC</name>
<dbReference type="GO" id="GO:0003677">
    <property type="term" value="F:DNA binding"/>
    <property type="evidence" value="ECO:0007669"/>
    <property type="project" value="InterPro"/>
</dbReference>
<dbReference type="Pfam" id="PF06061">
    <property type="entry name" value="Baculo_ME53"/>
    <property type="match status" value="1"/>
</dbReference>
<protein>
    <submittedName>
        <fullName evidence="2">ME53</fullName>
    </submittedName>
</protein>
<gene>
    <name evidence="2" type="primary">me53</name>
</gene>
<dbReference type="GO" id="GO:0008270">
    <property type="term" value="F:zinc ion binding"/>
    <property type="evidence" value="ECO:0007669"/>
    <property type="project" value="InterPro"/>
</dbReference>
<organism evidence="2 3">
    <name type="scientific">Spodoptera cosmioides nucleopolyhedrovirus</name>
    <dbReference type="NCBI Taxonomy" id="2605774"/>
    <lineage>
        <taxon>Viruses</taxon>
        <taxon>Viruses incertae sedis</taxon>
        <taxon>Naldaviricetes</taxon>
        <taxon>Lefavirales</taxon>
        <taxon>Baculoviridae</taxon>
        <taxon>Alphabaculovirus</taxon>
        <taxon>Alphabaculovirus spocosmioidis</taxon>
    </lineage>
</organism>
<evidence type="ECO:0000313" key="3">
    <source>
        <dbReference type="Proteomes" id="UP001223634"/>
    </source>
</evidence>
<sequence>MMKKTTILSPPSSPNKKVLAKVNTNLGSNDSKFKDLRGRFLSNQNYQLMKYVLRFATNYVQGTYLVNDLKEMDCSDLKYSEVERKTVCQGGCGKKFNGGGKLLFCVIDTEANDENGGGGEKFRVVCHVCSNDYSYRRRYEVMQLFPTVSLGVVERLCELGFITKYIFPIDLEYTVTKTRTEVCNYHNFYKMVKSIIREKKTNEHITEIRLSTYGRDLFIETDDNCAMRNGLNEYNEHVYELEFHSSPSTMLPFVQTYAEKKPLTYFYTVTKRVYLSFFDYAVCFPIKCTNYCKMCKQDKLYFKIHPVLYCSKCGFTDAGFFKNAPFLKTTVFLAKCVKAKTLPPTRIYYYDMNLYKAYMNKASNKASSSSSSSPTNAKTSGVVKKALKFGKK</sequence>
<dbReference type="EMBL" id="MK419955">
    <property type="protein sequence ID" value="QEI03418.1"/>
    <property type="molecule type" value="Genomic_DNA"/>
</dbReference>
<feature type="compositionally biased region" description="Low complexity" evidence="1">
    <location>
        <begin position="366"/>
        <end position="380"/>
    </location>
</feature>
<dbReference type="InterPro" id="IPR010336">
    <property type="entry name" value="Baculo_ME53"/>
</dbReference>
<dbReference type="Proteomes" id="UP001223634">
    <property type="component" value="Segment"/>
</dbReference>
<keyword evidence="3" id="KW-1185">Reference proteome</keyword>
<accession>A0A6B7KPJ7</accession>
<reference evidence="2 3" key="1">
    <citation type="submission" date="2019-01" db="EMBL/GenBank/DDBJ databases">
        <title>The Spodoptera cosmioides nucleopolyhedrovirus (SpcoNPV) is a novel virus isolated from the polyphagous black armyworm, Spodoptera cosmioides (Walker) (Lepidoptera: Noctuidae).</title>
        <authorList>
            <person name="Santos E.R."/>
            <person name="Oliveira L.B."/>
            <person name="Silva L.A."/>
            <person name="Sosa-Gomez D.R."/>
            <person name="Ribeiro B.M."/>
            <person name="Ardisson-Araujo D.M.P."/>
        </authorList>
    </citation>
    <scope>NUCLEOTIDE SEQUENCE [LARGE SCALE GENOMIC DNA]</scope>
    <source>
        <strain evidence="2">VPN72</strain>
    </source>
</reference>
<proteinExistence type="predicted"/>
<feature type="region of interest" description="Disordered" evidence="1">
    <location>
        <begin position="366"/>
        <end position="392"/>
    </location>
</feature>